<sequence length="204" mass="22550">MAPLLAGHGTTPEDLAKTGFRDWLASAEAALETLHSRSEITCIAGLSLGGTIALNLSIRRADLVDRVATINGSTGMYPPNQIMTLFDTCETDFRPGIGSDIQHPVRKEICYDRIPVNAFQERYVLTTATGQMLPLLTKPLLIMQSRCDHVVSPENGKRIERSVASPLVQFRWLENSYHVATLDNDRDLVAHELARFCALESNKS</sequence>
<feature type="active site" description="Charge relay system" evidence="1">
    <location>
        <position position="178"/>
    </location>
</feature>
<proteinExistence type="predicted"/>
<geneLocation type="plasmid" evidence="5">
    <name>phl2708x3</name>
</geneLocation>
<organism evidence="4 5">
    <name type="scientific">Maritalea myrionectae</name>
    <dbReference type="NCBI Taxonomy" id="454601"/>
    <lineage>
        <taxon>Bacteria</taxon>
        <taxon>Pseudomonadati</taxon>
        <taxon>Pseudomonadota</taxon>
        <taxon>Alphaproteobacteria</taxon>
        <taxon>Hyphomicrobiales</taxon>
        <taxon>Devosiaceae</taxon>
        <taxon>Maritalea</taxon>
    </lineage>
</organism>
<evidence type="ECO:0000256" key="2">
    <source>
        <dbReference type="PIRSR" id="PIRSR017388-3"/>
    </source>
</evidence>
<dbReference type="Pfam" id="PF12146">
    <property type="entry name" value="Hydrolase_4"/>
    <property type="match status" value="1"/>
</dbReference>
<dbReference type="KEGG" id="mmyr:MXMO3_03438"/>
<dbReference type="InterPro" id="IPR012354">
    <property type="entry name" value="Esterase_lipase"/>
</dbReference>
<dbReference type="Proteomes" id="UP000258927">
    <property type="component" value="Plasmid pHL2708X3"/>
</dbReference>
<keyword evidence="4" id="KW-0614">Plasmid</keyword>
<dbReference type="InterPro" id="IPR029058">
    <property type="entry name" value="AB_hydrolase_fold"/>
</dbReference>
<feature type="domain" description="Serine aminopeptidase S33" evidence="3">
    <location>
        <begin position="7"/>
        <end position="183"/>
    </location>
</feature>
<accession>A0A2R4MIV1</accession>
<dbReference type="EMBL" id="CP021331">
    <property type="protein sequence ID" value="AVX05941.1"/>
    <property type="molecule type" value="Genomic_DNA"/>
</dbReference>
<dbReference type="InterPro" id="IPR022742">
    <property type="entry name" value="Hydrolase_4"/>
</dbReference>
<evidence type="ECO:0000313" key="4">
    <source>
        <dbReference type="EMBL" id="AVX05941.1"/>
    </source>
</evidence>
<feature type="site" description="Important for substrate specificity" evidence="2">
    <location>
        <position position="97"/>
    </location>
</feature>
<dbReference type="Gene3D" id="3.40.50.1820">
    <property type="entry name" value="alpha/beta hydrolase"/>
    <property type="match status" value="1"/>
</dbReference>
<protein>
    <submittedName>
        <fullName evidence="4">Carboxylesterase</fullName>
    </submittedName>
</protein>
<dbReference type="SUPFAM" id="SSF53474">
    <property type="entry name" value="alpha/beta-Hydrolases"/>
    <property type="match status" value="1"/>
</dbReference>
<keyword evidence="5" id="KW-1185">Reference proteome</keyword>
<name>A0A2R4MIV1_9HYPH</name>
<gene>
    <name evidence="4" type="ORF">MXMO3_03438</name>
</gene>
<feature type="active site" description="Nucleophile" evidence="1">
    <location>
        <position position="47"/>
    </location>
</feature>
<dbReference type="PIRSF" id="PIRSF017388">
    <property type="entry name" value="Esterase_lipase"/>
    <property type="match status" value="1"/>
</dbReference>
<dbReference type="AlphaFoldDB" id="A0A2R4MIV1"/>
<evidence type="ECO:0000259" key="3">
    <source>
        <dbReference type="Pfam" id="PF12146"/>
    </source>
</evidence>
<reference evidence="4 5" key="1">
    <citation type="submission" date="2017-05" db="EMBL/GenBank/DDBJ databases">
        <title>Genome Analysis of Maritalea myrionectae HL2708#5.</title>
        <authorList>
            <consortium name="Cotde Inc.-PKNU"/>
            <person name="Jang D."/>
            <person name="Oh H.-M."/>
        </authorList>
    </citation>
    <scope>NUCLEOTIDE SEQUENCE [LARGE SCALE GENOMIC DNA]</scope>
    <source>
        <strain evidence="4 5">HL2708#5</strain>
        <plasmid evidence="5">phl2708x3</plasmid>
    </source>
</reference>
<dbReference type="GO" id="GO:0052689">
    <property type="term" value="F:carboxylic ester hydrolase activity"/>
    <property type="evidence" value="ECO:0007669"/>
    <property type="project" value="InterPro"/>
</dbReference>
<evidence type="ECO:0000256" key="1">
    <source>
        <dbReference type="PIRSR" id="PIRSR017388-1"/>
    </source>
</evidence>
<evidence type="ECO:0000313" key="5">
    <source>
        <dbReference type="Proteomes" id="UP000258927"/>
    </source>
</evidence>
<feature type="active site" description="Charge relay system" evidence="1">
    <location>
        <position position="148"/>
    </location>
</feature>